<evidence type="ECO:0000256" key="2">
    <source>
        <dbReference type="SAM" id="MobiDB-lite"/>
    </source>
</evidence>
<accession>A0ABN7A519</accession>
<protein>
    <submittedName>
        <fullName evidence="4">Cappuccino</fullName>
    </submittedName>
</protein>
<dbReference type="SMART" id="SM00498">
    <property type="entry name" value="FH2"/>
    <property type="match status" value="1"/>
</dbReference>
<gene>
    <name evidence="4" type="ORF">NTJ_00073</name>
</gene>
<dbReference type="PANTHER" id="PTHR45725">
    <property type="entry name" value="FORMIN HOMOLOGY 2 FAMILY MEMBER"/>
    <property type="match status" value="1"/>
</dbReference>
<feature type="compositionally biased region" description="Polar residues" evidence="2">
    <location>
        <begin position="1"/>
        <end position="10"/>
    </location>
</feature>
<proteinExistence type="predicted"/>
<dbReference type="PROSITE" id="PS51444">
    <property type="entry name" value="FH2"/>
    <property type="match status" value="1"/>
</dbReference>
<feature type="compositionally biased region" description="Pro residues" evidence="2">
    <location>
        <begin position="595"/>
        <end position="689"/>
    </location>
</feature>
<feature type="region of interest" description="Disordered" evidence="2">
    <location>
        <begin position="1105"/>
        <end position="1144"/>
    </location>
</feature>
<dbReference type="Gene3D" id="1.20.58.2220">
    <property type="entry name" value="Formin, FH2 domain"/>
    <property type="match status" value="1"/>
</dbReference>
<keyword evidence="5" id="KW-1185">Reference proteome</keyword>
<reference evidence="4 5" key="1">
    <citation type="submission" date="2023-09" db="EMBL/GenBank/DDBJ databases">
        <title>Nesidiocoris tenuis whole genome shotgun sequence.</title>
        <authorList>
            <person name="Shibata T."/>
            <person name="Shimoda M."/>
            <person name="Kobayashi T."/>
            <person name="Uehara T."/>
        </authorList>
    </citation>
    <scope>NUCLEOTIDE SEQUENCE [LARGE SCALE GENOMIC DNA]</scope>
    <source>
        <strain evidence="4 5">Japan</strain>
    </source>
</reference>
<feature type="compositionally biased region" description="Low complexity" evidence="2">
    <location>
        <begin position="60"/>
        <end position="74"/>
    </location>
</feature>
<keyword evidence="1" id="KW-0175">Coiled coil</keyword>
<dbReference type="Proteomes" id="UP001307889">
    <property type="component" value="Chromosome 1"/>
</dbReference>
<name>A0ABN7A519_9HEMI</name>
<dbReference type="SUPFAM" id="SSF101447">
    <property type="entry name" value="Formin homology 2 domain (FH2 domain)"/>
    <property type="match status" value="1"/>
</dbReference>
<dbReference type="InterPro" id="IPR051425">
    <property type="entry name" value="Formin_Homology"/>
</dbReference>
<feature type="region of interest" description="Disordered" evidence="2">
    <location>
        <begin position="313"/>
        <end position="358"/>
    </location>
</feature>
<evidence type="ECO:0000313" key="5">
    <source>
        <dbReference type="Proteomes" id="UP001307889"/>
    </source>
</evidence>
<feature type="compositionally biased region" description="Basic and acidic residues" evidence="2">
    <location>
        <begin position="1135"/>
        <end position="1144"/>
    </location>
</feature>
<feature type="region of interest" description="Disordered" evidence="2">
    <location>
        <begin position="471"/>
        <end position="690"/>
    </location>
</feature>
<evidence type="ECO:0000256" key="1">
    <source>
        <dbReference type="SAM" id="Coils"/>
    </source>
</evidence>
<feature type="domain" description="FH2" evidence="3">
    <location>
        <begin position="701"/>
        <end position="1114"/>
    </location>
</feature>
<dbReference type="InterPro" id="IPR015425">
    <property type="entry name" value="FH2_Formin"/>
</dbReference>
<evidence type="ECO:0000259" key="3">
    <source>
        <dbReference type="PROSITE" id="PS51444"/>
    </source>
</evidence>
<feature type="compositionally biased region" description="Basic and acidic residues" evidence="2">
    <location>
        <begin position="1105"/>
        <end position="1115"/>
    </location>
</feature>
<feature type="compositionally biased region" description="Pro residues" evidence="2">
    <location>
        <begin position="560"/>
        <end position="571"/>
    </location>
</feature>
<feature type="coiled-coil region" evidence="1">
    <location>
        <begin position="363"/>
        <end position="390"/>
    </location>
</feature>
<organism evidence="4 5">
    <name type="scientific">Nesidiocoris tenuis</name>
    <dbReference type="NCBI Taxonomy" id="355587"/>
    <lineage>
        <taxon>Eukaryota</taxon>
        <taxon>Metazoa</taxon>
        <taxon>Ecdysozoa</taxon>
        <taxon>Arthropoda</taxon>
        <taxon>Hexapoda</taxon>
        <taxon>Insecta</taxon>
        <taxon>Pterygota</taxon>
        <taxon>Neoptera</taxon>
        <taxon>Paraneoptera</taxon>
        <taxon>Hemiptera</taxon>
        <taxon>Heteroptera</taxon>
        <taxon>Panheteroptera</taxon>
        <taxon>Cimicomorpha</taxon>
        <taxon>Miridae</taxon>
        <taxon>Dicyphina</taxon>
        <taxon>Nesidiocoris</taxon>
    </lineage>
</organism>
<sequence>MGNLQGSENSGKGKGLLKLKKSPRKAPTVNVTKPKTAGAPARLEGPRGPEEGPRSGSAPNSSNGTGTSAGAAATVTTDSWRQVAKLTSGIVVRTPSKESSSGESVFADPVPTVDEGAMESQVEVTSVKSTPPPSPEECRQVTKEIGTTKFTIVRHRKAELAPSRIGGDLSLTDLLTGLDKEADTRRHSSVSDQALESNVLRKVASLTLDRATLDQKITRPKFVPEKLDFQLYEKFEGQMLVNWFLSAFQNESYLKNVLQMTDWKIIIVQFCTHLLAAGVLRQLPDKDAPPELLFRPDLMYFWSHTETVSVAPPTPGKLSTVQWPPPAPTTLANEAVRSNGKTAQEEKAPTEEESDVTELARKVNEQARIIEENNSEIDRLRQEIERSKTLVDIQALTSKVRADFDSPKKTPSRVDIGTSPCPTAVNKFISQAVQCDLLLKPVLTDSSTSPDAKEEISFKLRIDTRCDGIESEAPKKEDLPDDASGDFYSLPAAAGDGVPVQKNPDQSKTEENLINSTKEDKTAVDPPVRENDGQNSADAASKMASPVDISEPLSLIQGTKPPPPPPPPPPDMNSSSMGPPPPPPFPDVQSDSSVCPPPPPTVPVSGPPPPPPPPPPCLAPPPPPPPPGMCPPPPPPPPGSGPPPPPPPPGMGPPPPPPPGMGPPPPPPPGMGPTPPPPPGSPAPLPAPPVGGWSAQRSLFRKEPLVPPVPMKPLYWTRVVIPVKEGEVEKREAVWEEIEEPSVMEFADEFTQLFSRQVVDKKCAKKKVVRPTKAEVIKVLEGKRSQNVGILSSSLHLDFAEIENAIYNFDTTVVNLESLQQIYDVRATDQELEAIKAAQQARPDLALDKPEQFLMELAEIPHFAERIACFMFQAEFSDSINSIANKLNNLKSICQTLVSSNSLKSVLAIILALGNFMNGGNRQRGQADGFGLEILPRLKDVKSTDNSITLLHYIVRRYIKQCGDILISEIASPVPEPSDIERASAVQFDDIASQIGKLKSELEGCKSKMVKVTTSSEENVQPFKDKMETFLQSAEKQIQEEEENLEDCKQRFISVLKAYKFQPKGNSKLEEVTPQDFFPCWTPFCSDFKDYWKKEQLRIIKEKMQETKKKQEKMKLQVKKSKKGEGGLKSQMSKMGEKINRSPR</sequence>
<feature type="compositionally biased region" description="Basic and acidic residues" evidence="2">
    <location>
        <begin position="44"/>
        <end position="53"/>
    </location>
</feature>
<feature type="compositionally biased region" description="Basic residues" evidence="2">
    <location>
        <begin position="15"/>
        <end position="24"/>
    </location>
</feature>
<dbReference type="PRINTS" id="PR01217">
    <property type="entry name" value="PRICHEXTENSN"/>
</dbReference>
<dbReference type="Pfam" id="PF02181">
    <property type="entry name" value="FH2"/>
    <property type="match status" value="1"/>
</dbReference>
<feature type="region of interest" description="Disordered" evidence="2">
    <location>
        <begin position="88"/>
        <end position="110"/>
    </location>
</feature>
<dbReference type="InterPro" id="IPR042201">
    <property type="entry name" value="FH2_Formin_sf"/>
</dbReference>
<dbReference type="PANTHER" id="PTHR45725:SF1">
    <property type="entry name" value="DISHEVELLED ASSOCIATED ACTIVATOR OF MORPHOGENESIS, ISOFORM D"/>
    <property type="match status" value="1"/>
</dbReference>
<feature type="compositionally biased region" description="Basic and acidic residues" evidence="2">
    <location>
        <begin position="505"/>
        <end position="532"/>
    </location>
</feature>
<evidence type="ECO:0000313" key="4">
    <source>
        <dbReference type="EMBL" id="BES87268.1"/>
    </source>
</evidence>
<feature type="coiled-coil region" evidence="1">
    <location>
        <begin position="1024"/>
        <end position="1051"/>
    </location>
</feature>
<dbReference type="EMBL" id="AP028909">
    <property type="protein sequence ID" value="BES87268.1"/>
    <property type="molecule type" value="Genomic_DNA"/>
</dbReference>
<feature type="region of interest" description="Disordered" evidence="2">
    <location>
        <begin position="1"/>
        <end position="76"/>
    </location>
</feature>